<dbReference type="Pfam" id="PF20640">
    <property type="entry name" value="Rrn6_HB"/>
    <property type="match status" value="1"/>
</dbReference>
<dbReference type="PANTHER" id="PTHR28221:SF2">
    <property type="entry name" value="RNA POLYMERASE I-SPECIFIC TRANSCRIPTION INITIATION FACTOR RRN6"/>
    <property type="match status" value="1"/>
</dbReference>
<evidence type="ECO:0000259" key="2">
    <source>
        <dbReference type="Pfam" id="PF10214"/>
    </source>
</evidence>
<feature type="domain" description="RRN6 K-rich C-terminal" evidence="3">
    <location>
        <begin position="797"/>
        <end position="931"/>
    </location>
</feature>
<dbReference type="AlphaFoldDB" id="A0A161HFT5"/>
<evidence type="ECO:0008006" key="7">
    <source>
        <dbReference type="Google" id="ProtNLM"/>
    </source>
</evidence>
<feature type="compositionally biased region" description="Polar residues" evidence="1">
    <location>
        <begin position="897"/>
        <end position="917"/>
    </location>
</feature>
<name>A0A161HFT5_9ASCO</name>
<keyword evidence="6" id="KW-1185">Reference proteome</keyword>
<organism evidence="5 6">
    <name type="scientific">Sugiyamaella lignohabitans</name>
    <dbReference type="NCBI Taxonomy" id="796027"/>
    <lineage>
        <taxon>Eukaryota</taxon>
        <taxon>Fungi</taxon>
        <taxon>Dikarya</taxon>
        <taxon>Ascomycota</taxon>
        <taxon>Saccharomycotina</taxon>
        <taxon>Dipodascomycetes</taxon>
        <taxon>Dipodascales</taxon>
        <taxon>Trichomonascaceae</taxon>
        <taxon>Sugiyamaella</taxon>
    </lineage>
</organism>
<dbReference type="Pfam" id="PF10214">
    <property type="entry name" value="Rrn6_beta-prop"/>
    <property type="match status" value="1"/>
</dbReference>
<feature type="region of interest" description="Disordered" evidence="1">
    <location>
        <begin position="838"/>
        <end position="932"/>
    </location>
</feature>
<feature type="compositionally biased region" description="Acidic residues" evidence="1">
    <location>
        <begin position="142"/>
        <end position="157"/>
    </location>
</feature>
<dbReference type="InterPro" id="IPR015943">
    <property type="entry name" value="WD40/YVTN_repeat-like_dom_sf"/>
</dbReference>
<evidence type="ECO:0000259" key="3">
    <source>
        <dbReference type="Pfam" id="PF20639"/>
    </source>
</evidence>
<evidence type="ECO:0000313" key="6">
    <source>
        <dbReference type="Proteomes" id="UP000189580"/>
    </source>
</evidence>
<evidence type="ECO:0000313" key="5">
    <source>
        <dbReference type="EMBL" id="ANB14480.1"/>
    </source>
</evidence>
<proteinExistence type="predicted"/>
<dbReference type="GO" id="GO:0001163">
    <property type="term" value="F:RNA polymerase I transcription regulatory region sequence-specific DNA binding"/>
    <property type="evidence" value="ECO:0007669"/>
    <property type="project" value="TreeGrafter"/>
</dbReference>
<dbReference type="SUPFAM" id="SSF50978">
    <property type="entry name" value="WD40 repeat-like"/>
    <property type="match status" value="1"/>
</dbReference>
<dbReference type="InterPro" id="IPR019350">
    <property type="entry name" value="RNA_pol_I-sp_TIF_RRN6-like"/>
</dbReference>
<dbReference type="GO" id="GO:0042790">
    <property type="term" value="P:nucleolar large rRNA transcription by RNA polymerase I"/>
    <property type="evidence" value="ECO:0007669"/>
    <property type="project" value="TreeGrafter"/>
</dbReference>
<feature type="region of interest" description="Disordered" evidence="1">
    <location>
        <begin position="131"/>
        <end position="158"/>
    </location>
</feature>
<reference evidence="5 6" key="1">
    <citation type="submission" date="2016-02" db="EMBL/GenBank/DDBJ databases">
        <title>Complete genome sequence and transcriptome regulation of the pentose utilising yeast Sugiyamaella lignohabitans.</title>
        <authorList>
            <person name="Bellasio M."/>
            <person name="Peymann A."/>
            <person name="Valli M."/>
            <person name="Sipitzky M."/>
            <person name="Graf A."/>
            <person name="Sauer M."/>
            <person name="Marx H."/>
            <person name="Mattanovich D."/>
        </authorList>
    </citation>
    <scope>NUCLEOTIDE SEQUENCE [LARGE SCALE GENOMIC DNA]</scope>
    <source>
        <strain evidence="5 6">CBS 10342</strain>
    </source>
</reference>
<feature type="domain" description="RRN6 helical bundle" evidence="4">
    <location>
        <begin position="582"/>
        <end position="754"/>
    </location>
</feature>
<dbReference type="Proteomes" id="UP000189580">
    <property type="component" value="Chromosome b"/>
</dbReference>
<evidence type="ECO:0000259" key="4">
    <source>
        <dbReference type="Pfam" id="PF20640"/>
    </source>
</evidence>
<dbReference type="InterPro" id="IPR036322">
    <property type="entry name" value="WD40_repeat_dom_sf"/>
</dbReference>
<feature type="compositionally biased region" description="Polar residues" evidence="1">
    <location>
        <begin position="859"/>
        <end position="878"/>
    </location>
</feature>
<accession>A0A161HFT5</accession>
<feature type="compositionally biased region" description="Polar residues" evidence="1">
    <location>
        <begin position="838"/>
        <end position="847"/>
    </location>
</feature>
<dbReference type="Pfam" id="PF20639">
    <property type="entry name" value="Rrn6_K-rich"/>
    <property type="match status" value="1"/>
</dbReference>
<dbReference type="KEGG" id="slb:AWJ20_2072"/>
<dbReference type="GeneID" id="30033943"/>
<dbReference type="InterPro" id="IPR048537">
    <property type="entry name" value="RRN6_HB"/>
</dbReference>
<dbReference type="PANTHER" id="PTHR28221">
    <property type="entry name" value="RNA POLYMERASE I-SPECIFIC TRANSCRIPTION INITIATION FACTOR RRN6"/>
    <property type="match status" value="1"/>
</dbReference>
<dbReference type="OrthoDB" id="4090074at2759"/>
<dbReference type="RefSeq" id="XP_018736957.1">
    <property type="nucleotide sequence ID" value="XM_018879000.1"/>
</dbReference>
<evidence type="ECO:0000256" key="1">
    <source>
        <dbReference type="SAM" id="MobiDB-lite"/>
    </source>
</evidence>
<dbReference type="GO" id="GO:0001179">
    <property type="term" value="F:RNA polymerase I general transcription initiation factor binding"/>
    <property type="evidence" value="ECO:0007669"/>
    <property type="project" value="TreeGrafter"/>
</dbReference>
<feature type="compositionally biased region" description="Basic residues" evidence="1">
    <location>
        <begin position="920"/>
        <end position="932"/>
    </location>
</feature>
<feature type="domain" description="RRN6 beta-propeller" evidence="2">
    <location>
        <begin position="155"/>
        <end position="472"/>
    </location>
</feature>
<dbReference type="InterPro" id="IPR048536">
    <property type="entry name" value="Rrn6_K-rich"/>
</dbReference>
<dbReference type="Gene3D" id="2.130.10.10">
    <property type="entry name" value="YVTN repeat-like/Quinoprotein amine dehydrogenase"/>
    <property type="match status" value="1"/>
</dbReference>
<dbReference type="InterPro" id="IPR048535">
    <property type="entry name" value="RRN6_beta-prop"/>
</dbReference>
<gene>
    <name evidence="5" type="ORF">AWJ20_2072</name>
</gene>
<sequence>MWPSWRSQGPKLGYGHDGFGIYVPHLVPETPWLFARRHDLGYKFQSTGILKTYDASQDYRVINKKVDMDIIDDVKRRGQRLGELNPLQGDYIPNDLLTSYNSESYGFLHRTKHDPLKGSCIAIGSIRETVSSEGADSKTESDLQESAEEYSDEEESDFNSRQAIAYVNGKDQYQVKFGFIDKASSEFSSANGSSYYANMPDINVATSFNVNSPVMQVEFAEPEPEISPYMLVRSKNGTKILSVTSENDKIAVYDLLDIPFQSKQAYNFETLSRPVEHCHSTFNPWNYANVATINSQGVWSLWDLSSEQSLVSLSSPTTMSAFNRHSQTSSPWNKIIWGADSSSLYSINRKYLQLFDIRSDSATSSKGDTVLECTDRETHFRDMARSKINDNQFFVLDSKSVKWMDMRNPGSVLLSWDHFLDLEDTTIKLTVNGIKDNVHVVGVYSQIHQANFLYQFVESEGLPSSADDPILIVSPPDELAQSLELIPFTAEGNDGDIEMINLVRLPVDGALQGEILTSDPDYQSENHTNNIDNGINSDIVNSANGVVKANKNTEYIESISVETDDVRYKFDYILPDLVPVSKLDFRAVYEFLFENLSQIPEETSKDEDIENFARHLGETINSMFIAKQSTSKSTGMNEDPDIRKRRTLTLLELSEIGTPLLRLYNNLEDLSALIHQLTDHYKDTKISVKELRRDMNTLFGGEFVNNIQNNYDYLLSIWTNSLNTQTLGPERVAELTAQRKKLALYIIIRLTLTSVGVYVEGESKPILQDTHLLKPLSKYTQVRNPHDFNLTANTELLLDEWELGTNVDDYKWYRLGDTPMEDDTSSSVPDRYQQIMSQLSQHSQRMISPQPVRVRSSRAKTTASSQPVGSNPFSSPIQSTTRLATSSRSSSQRVAPLQSSQSNMQRMAQSQPIQGESSQRRLKRKKRNEGFG</sequence>
<feature type="compositionally biased region" description="Low complexity" evidence="1">
    <location>
        <begin position="879"/>
        <end position="893"/>
    </location>
</feature>
<dbReference type="EMBL" id="CP014503">
    <property type="protein sequence ID" value="ANB14480.1"/>
    <property type="molecule type" value="Genomic_DNA"/>
</dbReference>
<protein>
    <recommendedName>
        <fullName evidence="7">Rrn6p</fullName>
    </recommendedName>
</protein>
<dbReference type="GO" id="GO:0070860">
    <property type="term" value="C:RNA polymerase I core factor complex"/>
    <property type="evidence" value="ECO:0007669"/>
    <property type="project" value="TreeGrafter"/>
</dbReference>